<organism evidence="1 2">
    <name type="scientific">Vibrio thalassae</name>
    <dbReference type="NCBI Taxonomy" id="1243014"/>
    <lineage>
        <taxon>Bacteria</taxon>
        <taxon>Pseudomonadati</taxon>
        <taxon>Pseudomonadota</taxon>
        <taxon>Gammaproteobacteria</taxon>
        <taxon>Vibrionales</taxon>
        <taxon>Vibrionaceae</taxon>
        <taxon>Vibrio</taxon>
    </lineage>
</organism>
<evidence type="ECO:0000313" key="1">
    <source>
        <dbReference type="EMBL" id="SNX48802.1"/>
    </source>
</evidence>
<name>A0A240EJE2_9VIBR</name>
<keyword evidence="2" id="KW-1185">Reference proteome</keyword>
<gene>
    <name evidence="1" type="ORF">VTH8203_02439</name>
</gene>
<evidence type="ECO:0000313" key="2">
    <source>
        <dbReference type="Proteomes" id="UP000219336"/>
    </source>
</evidence>
<proteinExistence type="predicted"/>
<dbReference type="OrthoDB" id="5877720at2"/>
<reference evidence="2" key="1">
    <citation type="submission" date="2016-06" db="EMBL/GenBank/DDBJ databases">
        <authorList>
            <person name="Rodrigo-Torres L."/>
            <person name="Arahal R.D."/>
            <person name="Lucena T."/>
        </authorList>
    </citation>
    <scope>NUCLEOTIDE SEQUENCE [LARGE SCALE GENOMIC DNA]</scope>
    <source>
        <strain evidence="2">CECT8203</strain>
    </source>
</reference>
<dbReference type="Proteomes" id="UP000219336">
    <property type="component" value="Unassembled WGS sequence"/>
</dbReference>
<dbReference type="AlphaFoldDB" id="A0A240EJE2"/>
<sequence>MKTKWVLLVMLGLLVVYDWSFSRDTLDSEDFVASFDKTSPDESDVMYHLDTLTANKAQLDAALNYYYLALLVTEKDVEMKNDRIVLANQLDEKRQQVIESYRLSEKNVATYDQVLKYVADTITSDDKRYNRWYQIQLAGQGDLNQRVVKVSDMHASYSHCQLGTFC</sequence>
<accession>A0A240EJE2</accession>
<dbReference type="RefSeq" id="WP_096993936.1">
    <property type="nucleotide sequence ID" value="NZ_JBHSII010000011.1"/>
</dbReference>
<dbReference type="EMBL" id="OANU01000034">
    <property type="protein sequence ID" value="SNX48802.1"/>
    <property type="molecule type" value="Genomic_DNA"/>
</dbReference>
<protein>
    <submittedName>
        <fullName evidence="1">Uncharacterized protein</fullName>
    </submittedName>
</protein>